<dbReference type="Proteomes" id="UP000199400">
    <property type="component" value="Unassembled WGS sequence"/>
</dbReference>
<evidence type="ECO:0000313" key="2">
    <source>
        <dbReference type="Proteomes" id="UP000199400"/>
    </source>
</evidence>
<accession>A0A1I2JBQ6</accession>
<organism evidence="1 2">
    <name type="scientific">Nannocystis exedens</name>
    <dbReference type="NCBI Taxonomy" id="54"/>
    <lineage>
        <taxon>Bacteria</taxon>
        <taxon>Pseudomonadati</taxon>
        <taxon>Myxococcota</taxon>
        <taxon>Polyangia</taxon>
        <taxon>Nannocystales</taxon>
        <taxon>Nannocystaceae</taxon>
        <taxon>Nannocystis</taxon>
    </lineage>
</organism>
<reference evidence="2" key="1">
    <citation type="submission" date="2016-10" db="EMBL/GenBank/DDBJ databases">
        <authorList>
            <person name="Varghese N."/>
            <person name="Submissions S."/>
        </authorList>
    </citation>
    <scope>NUCLEOTIDE SEQUENCE [LARGE SCALE GENOMIC DNA]</scope>
    <source>
        <strain evidence="2">ATCC 25963</strain>
    </source>
</reference>
<proteinExistence type="predicted"/>
<dbReference type="PROSITE" id="PS51257">
    <property type="entry name" value="PROKAR_LIPOPROTEIN"/>
    <property type="match status" value="1"/>
</dbReference>
<protein>
    <recommendedName>
        <fullName evidence="3">Lipoprotein</fullName>
    </recommendedName>
</protein>
<evidence type="ECO:0008006" key="3">
    <source>
        <dbReference type="Google" id="ProtNLM"/>
    </source>
</evidence>
<dbReference type="EMBL" id="FOMX01000148">
    <property type="protein sequence ID" value="SFF50306.1"/>
    <property type="molecule type" value="Genomic_DNA"/>
</dbReference>
<name>A0A1I2JBQ6_9BACT</name>
<keyword evidence="2" id="KW-1185">Reference proteome</keyword>
<sequence>MRLAPIIPLLLLSVVGCDKPATTSAPPPSSSVTEFHVSIFNACG</sequence>
<evidence type="ECO:0000313" key="1">
    <source>
        <dbReference type="EMBL" id="SFF50306.1"/>
    </source>
</evidence>
<feature type="non-terminal residue" evidence="1">
    <location>
        <position position="44"/>
    </location>
</feature>
<gene>
    <name evidence="1" type="ORF">SAMN02745121_09212</name>
</gene>
<dbReference type="AlphaFoldDB" id="A0A1I2JBQ6"/>